<keyword evidence="1" id="KW-0479">Metal-binding</keyword>
<proteinExistence type="predicted"/>
<dbReference type="OMA" id="HYEVENQ"/>
<evidence type="ECO:0000256" key="2">
    <source>
        <dbReference type="ARBA" id="ARBA00022771"/>
    </source>
</evidence>
<dbReference type="PROSITE" id="PS50865">
    <property type="entry name" value="ZF_MYND_2"/>
    <property type="match status" value="1"/>
</dbReference>
<keyword evidence="7" id="KW-1185">Reference proteome</keyword>
<dbReference type="GO" id="GO:0008270">
    <property type="term" value="F:zinc ion binding"/>
    <property type="evidence" value="ECO:0007669"/>
    <property type="project" value="UniProtKB-KW"/>
</dbReference>
<feature type="non-terminal residue" evidence="6">
    <location>
        <position position="316"/>
    </location>
</feature>
<organism evidence="7">
    <name type="scientific">Schizophyllum commune (strain H4-8 / FGSC 9210)</name>
    <name type="common">Split gill fungus</name>
    <dbReference type="NCBI Taxonomy" id="578458"/>
    <lineage>
        <taxon>Eukaryota</taxon>
        <taxon>Fungi</taxon>
        <taxon>Dikarya</taxon>
        <taxon>Basidiomycota</taxon>
        <taxon>Agaricomycotina</taxon>
        <taxon>Agaricomycetes</taxon>
        <taxon>Agaricomycetidae</taxon>
        <taxon>Agaricales</taxon>
        <taxon>Schizophyllaceae</taxon>
        <taxon>Schizophyllum</taxon>
    </lineage>
</organism>
<dbReference type="Proteomes" id="UP000007431">
    <property type="component" value="Unassembled WGS sequence"/>
</dbReference>
<keyword evidence="3" id="KW-0862">Zinc</keyword>
<evidence type="ECO:0000256" key="3">
    <source>
        <dbReference type="ARBA" id="ARBA00022833"/>
    </source>
</evidence>
<dbReference type="Gene3D" id="6.10.140.2220">
    <property type="match status" value="1"/>
</dbReference>
<protein>
    <recommendedName>
        <fullName evidence="5">MYND-type domain-containing protein</fullName>
    </recommendedName>
</protein>
<dbReference type="EMBL" id="GL377305">
    <property type="protein sequence ID" value="EFI98577.1"/>
    <property type="molecule type" value="Genomic_DNA"/>
</dbReference>
<evidence type="ECO:0000256" key="4">
    <source>
        <dbReference type="PROSITE-ProRule" id="PRU00134"/>
    </source>
</evidence>
<dbReference type="HOGENOM" id="CLU_880431_0_0_1"/>
<accession>D8Q1W8</accession>
<reference evidence="6 7" key="1">
    <citation type="journal article" date="2010" name="Nat. Biotechnol.">
        <title>Genome sequence of the model mushroom Schizophyllum commune.</title>
        <authorList>
            <person name="Ohm R.A."/>
            <person name="de Jong J.F."/>
            <person name="Lugones L.G."/>
            <person name="Aerts A."/>
            <person name="Kothe E."/>
            <person name="Stajich J.E."/>
            <person name="de Vries R.P."/>
            <person name="Record E."/>
            <person name="Levasseur A."/>
            <person name="Baker S.E."/>
            <person name="Bartholomew K.A."/>
            <person name="Coutinho P.M."/>
            <person name="Erdmann S."/>
            <person name="Fowler T.J."/>
            <person name="Gathman A.C."/>
            <person name="Lombard V."/>
            <person name="Henrissat B."/>
            <person name="Knabe N."/>
            <person name="Kuees U."/>
            <person name="Lilly W.W."/>
            <person name="Lindquist E."/>
            <person name="Lucas S."/>
            <person name="Magnuson J.K."/>
            <person name="Piumi F."/>
            <person name="Raudaskoski M."/>
            <person name="Salamov A."/>
            <person name="Schmutz J."/>
            <person name="Schwarze F.W.M.R."/>
            <person name="vanKuyk P.A."/>
            <person name="Horton J.S."/>
            <person name="Grigoriev I.V."/>
            <person name="Woesten H.A.B."/>
        </authorList>
    </citation>
    <scope>NUCLEOTIDE SEQUENCE [LARGE SCALE GENOMIC DNA]</scope>
    <source>
        <strain evidence="7">H4-8 / FGSC 9210</strain>
    </source>
</reference>
<evidence type="ECO:0000256" key="1">
    <source>
        <dbReference type="ARBA" id="ARBA00022723"/>
    </source>
</evidence>
<dbReference type="InParanoid" id="D8Q1W8"/>
<evidence type="ECO:0000313" key="7">
    <source>
        <dbReference type="Proteomes" id="UP000007431"/>
    </source>
</evidence>
<keyword evidence="2 4" id="KW-0863">Zinc-finger</keyword>
<name>D8Q1W8_SCHCM</name>
<gene>
    <name evidence="6" type="ORF">SCHCODRAFT_108392</name>
</gene>
<dbReference type="VEuPathDB" id="FungiDB:SCHCODRAFT_02619884"/>
<dbReference type="InterPro" id="IPR002893">
    <property type="entry name" value="Znf_MYND"/>
</dbReference>
<dbReference type="SUPFAM" id="SSF144232">
    <property type="entry name" value="HIT/MYND zinc finger-like"/>
    <property type="match status" value="1"/>
</dbReference>
<feature type="domain" description="MYND-type" evidence="5">
    <location>
        <begin position="20"/>
        <end position="57"/>
    </location>
</feature>
<sequence length="316" mass="35188">MSISSNSLKYTAGSKDLCTYVKCNKPGELRKCSKCQLAWYCSRDCQKADWPEHKKTCKDHFANNGTLDPLLKWADKWRVALEAWGAFALNALNRGDATMQTFLVDNSFLIEIVRNKDTKESSNVRRQYLLKSSGFYPDTTIRNMLANAAGPPDYPRSICAQFDGVKARANSTALRMTIVCRGGPYITDDGTAVDDQDIYMMFLQVVSQIGSLDIRGKITDVLMRDLGPNKQVAAKLAEGYEKELAKCLRDGKGELDGYKKYYDSVREKFPPNPPRPELLGAFATPISADMAASLQRNSTPIPPEVLAGLQRMMAGR</sequence>
<dbReference type="Pfam" id="PF01753">
    <property type="entry name" value="zf-MYND"/>
    <property type="match status" value="1"/>
</dbReference>
<evidence type="ECO:0000313" key="6">
    <source>
        <dbReference type="EMBL" id="EFI98577.1"/>
    </source>
</evidence>
<evidence type="ECO:0000259" key="5">
    <source>
        <dbReference type="PROSITE" id="PS50865"/>
    </source>
</evidence>
<dbReference type="AlphaFoldDB" id="D8Q1W8"/>